<proteinExistence type="predicted"/>
<organism evidence="2">
    <name type="scientific">Escherichia coli</name>
    <dbReference type="NCBI Taxonomy" id="562"/>
    <lineage>
        <taxon>Bacteria</taxon>
        <taxon>Pseudomonadati</taxon>
        <taxon>Pseudomonadota</taxon>
        <taxon>Gammaproteobacteria</taxon>
        <taxon>Enterobacterales</taxon>
        <taxon>Enterobacteriaceae</taxon>
        <taxon>Escherichia</taxon>
    </lineage>
</organism>
<protein>
    <submittedName>
        <fullName evidence="2">Glycosyl transferase, group 2 family protein</fullName>
    </submittedName>
</protein>
<evidence type="ECO:0000256" key="1">
    <source>
        <dbReference type="SAM" id="Coils"/>
    </source>
</evidence>
<dbReference type="AlphaFoldDB" id="A0A223LL58"/>
<accession>A0A223LL58</accession>
<dbReference type="EMBL" id="MF156714">
    <property type="protein sequence ID" value="ASU04667.1"/>
    <property type="molecule type" value="Genomic_DNA"/>
</dbReference>
<keyword evidence="2" id="KW-0614">Plasmid</keyword>
<sequence>MGELIIGIDTEKSVLMQNNSLLNNQLEFTKKALTDAEKKNKELTNINKLAQESLATRFDELANLAKLLEVSERTLMAREAELESVKKSLEKFKNTLTWKAAKPARIISERLNKNKKGGKKEQHIGLIKDSGLFDVEWYQKICPELSKLPLTPVEHYLSIGYKMGLNPSEKFNGNLYLERYPDVAEEGVNPLIHYILFGKNEGRTI</sequence>
<dbReference type="GO" id="GO:0016740">
    <property type="term" value="F:transferase activity"/>
    <property type="evidence" value="ECO:0007669"/>
    <property type="project" value="UniProtKB-KW"/>
</dbReference>
<evidence type="ECO:0000313" key="2">
    <source>
        <dbReference type="EMBL" id="ASU04667.1"/>
    </source>
</evidence>
<feature type="coiled-coil region" evidence="1">
    <location>
        <begin position="19"/>
        <end position="95"/>
    </location>
</feature>
<keyword evidence="1" id="KW-0175">Coiled coil</keyword>
<geneLocation type="plasmid" evidence="2">
    <name>p61806-dfrA</name>
</geneLocation>
<keyword evidence="2" id="KW-0808">Transferase</keyword>
<reference evidence="2" key="1">
    <citation type="submission" date="2017-05" db="EMBL/GenBank/DDBJ databases">
        <title>Complete sequence of p61806-dfrA.</title>
        <authorList>
            <person name="Li P."/>
            <person name="Feng J."/>
            <person name="Zeng L."/>
            <person name="Jiang X."/>
            <person name="Zhan Z."/>
            <person name="Luo W."/>
            <person name="Wang J."/>
            <person name="Zhou D."/>
        </authorList>
    </citation>
    <scope>NUCLEOTIDE SEQUENCE</scope>
    <source>
        <strain evidence="2">15061806</strain>
        <plasmid evidence="2">p61806-dfrA</plasmid>
    </source>
</reference>
<dbReference type="RefSeq" id="WP_069067576.1">
    <property type="nucleotide sequence ID" value="NZ_CBFGOW010000004.1"/>
</dbReference>
<name>A0A223LL58_ECOLX</name>